<dbReference type="AlphaFoldDB" id="A0A6V7RJA4"/>
<dbReference type="EMBL" id="CAJEWD010000008">
    <property type="protein sequence ID" value="CAD2077476.1"/>
    <property type="molecule type" value="Genomic_DNA"/>
</dbReference>
<dbReference type="Proteomes" id="UP000589351">
    <property type="component" value="Unassembled WGS sequence"/>
</dbReference>
<feature type="transmembrane region" description="Helical" evidence="1">
    <location>
        <begin position="6"/>
        <end position="25"/>
    </location>
</feature>
<keyword evidence="1" id="KW-0812">Transmembrane</keyword>
<comment type="caution">
    <text evidence="2">The sequence shown here is derived from an EMBL/GenBank/DDBJ whole genome shotgun (WGS) entry which is preliminary data.</text>
</comment>
<evidence type="ECO:0000313" key="3">
    <source>
        <dbReference type="Proteomes" id="UP000589351"/>
    </source>
</evidence>
<gene>
    <name evidence="2" type="ORF">JEODO184_01163</name>
</gene>
<accession>A0A6V7RJA4</accession>
<feature type="transmembrane region" description="Helical" evidence="1">
    <location>
        <begin position="30"/>
        <end position="47"/>
    </location>
</feature>
<keyword evidence="1" id="KW-0472">Membrane</keyword>
<proteinExistence type="predicted"/>
<feature type="transmembrane region" description="Helical" evidence="1">
    <location>
        <begin position="59"/>
        <end position="79"/>
    </location>
</feature>
<evidence type="ECO:0000313" key="2">
    <source>
        <dbReference type="EMBL" id="CAD2077476.1"/>
    </source>
</evidence>
<keyword evidence="3" id="KW-1185">Reference proteome</keyword>
<keyword evidence="1" id="KW-1133">Transmembrane helix</keyword>
<evidence type="ECO:0000256" key="1">
    <source>
        <dbReference type="SAM" id="Phobius"/>
    </source>
</evidence>
<name>A0A6V7RJA4_9STAP</name>
<protein>
    <submittedName>
        <fullName evidence="2">Uncharacterized protein</fullName>
    </submittedName>
</protein>
<reference evidence="2 3" key="1">
    <citation type="submission" date="2020-07" db="EMBL/GenBank/DDBJ databases">
        <authorList>
            <person name="Criscuolo A."/>
        </authorList>
    </citation>
    <scope>NUCLEOTIDE SEQUENCE [LARGE SCALE GENOMIC DNA]</scope>
    <source>
        <strain evidence="2">CIP111649</strain>
    </source>
</reference>
<organism evidence="2 3">
    <name type="scientific">Jeotgalicoccus meleagridis</name>
    <dbReference type="NCBI Taxonomy" id="2759181"/>
    <lineage>
        <taxon>Bacteria</taxon>
        <taxon>Bacillati</taxon>
        <taxon>Bacillota</taxon>
        <taxon>Bacilli</taxon>
        <taxon>Bacillales</taxon>
        <taxon>Staphylococcaceae</taxon>
        <taxon>Jeotgalicoccus</taxon>
    </lineage>
</organism>
<sequence>MVDDVQFYIYTLLAVIVLSIIVGFLPKKYYIMPLVTLVVMTILAFVLPNFYPDLDWQPLLGYAVFLTLLSLAISVSMWITKRNRRKAKEVRNAEKVISKAEEKEETHKR</sequence>
<dbReference type="RefSeq" id="WP_185125690.1">
    <property type="nucleotide sequence ID" value="NZ_CAJEWD010000008.1"/>
</dbReference>